<evidence type="ECO:0000256" key="1">
    <source>
        <dbReference type="SAM" id="Phobius"/>
    </source>
</evidence>
<protein>
    <submittedName>
        <fullName evidence="2">Tight adherence protein B</fullName>
    </submittedName>
</protein>
<evidence type="ECO:0000313" key="2">
    <source>
        <dbReference type="EMBL" id="PFG27444.1"/>
    </source>
</evidence>
<dbReference type="EMBL" id="PDJF01000001">
    <property type="protein sequence ID" value="PFG27444.1"/>
    <property type="molecule type" value="Genomic_DNA"/>
</dbReference>
<proteinExistence type="predicted"/>
<evidence type="ECO:0000313" key="3">
    <source>
        <dbReference type="Proteomes" id="UP000221653"/>
    </source>
</evidence>
<feature type="transmembrane region" description="Helical" evidence="1">
    <location>
        <begin position="37"/>
        <end position="69"/>
    </location>
</feature>
<feature type="transmembrane region" description="Helical" evidence="1">
    <location>
        <begin position="205"/>
        <end position="228"/>
    </location>
</feature>
<gene>
    <name evidence="2" type="ORF">ATK06_0503</name>
</gene>
<dbReference type="PANTHER" id="PTHR35007:SF4">
    <property type="entry name" value="CONSERVED TRANSMEMBRANE PROTEIN-RELATED"/>
    <property type="match status" value="1"/>
</dbReference>
<comment type="caution">
    <text evidence="2">The sequence shown here is derived from an EMBL/GenBank/DDBJ whole genome shotgun (WGS) entry which is preliminary data.</text>
</comment>
<feature type="transmembrane region" description="Helical" evidence="1">
    <location>
        <begin position="180"/>
        <end position="199"/>
    </location>
</feature>
<keyword evidence="1" id="KW-0812">Transmembrane</keyword>
<dbReference type="PANTHER" id="PTHR35007">
    <property type="entry name" value="INTEGRAL MEMBRANE PROTEIN-RELATED"/>
    <property type="match status" value="1"/>
</dbReference>
<dbReference type="RefSeq" id="WP_053072566.1">
    <property type="nucleotide sequence ID" value="NZ_LS483464.1"/>
</dbReference>
<organism evidence="2 3">
    <name type="scientific">Corynebacterium renale</name>
    <dbReference type="NCBI Taxonomy" id="1724"/>
    <lineage>
        <taxon>Bacteria</taxon>
        <taxon>Bacillati</taxon>
        <taxon>Actinomycetota</taxon>
        <taxon>Actinomycetes</taxon>
        <taxon>Mycobacteriales</taxon>
        <taxon>Corynebacteriaceae</taxon>
        <taxon>Corynebacterium</taxon>
    </lineage>
</organism>
<keyword evidence="1" id="KW-1133">Transmembrane helix</keyword>
<accession>A0A2A9DLH4</accession>
<keyword evidence="1" id="KW-0472">Membrane</keyword>
<dbReference type="AlphaFoldDB" id="A0A2A9DLH4"/>
<keyword evidence="3" id="KW-1185">Reference proteome</keyword>
<name>A0A2A9DLH4_9CORY</name>
<sequence length="240" mass="25414">MTWMLLLFGAVVVARPAPARRIVAAKSTFRFRPRHTIVAAVVAVVAVWAAGLQMAVVAAGMLAITLWAITVRRRETRKRWRAKEKEADAVRGIAAQVRAGVPAHQAALDYGSAVPELLAASTQINEAKRPEDRLARLWQATTHFGLHVAPILEAHAHDTSEQIRARGELKALLAGPQSTAIILTLLPLAGIGLGASMGADPLGLLIHTGLGNILLLVGVGLLCAGMVWSNHIMTSAGGQP</sequence>
<reference evidence="2 3" key="1">
    <citation type="submission" date="2017-10" db="EMBL/GenBank/DDBJ databases">
        <title>Sequencing the genomes of 1000 actinobacteria strains.</title>
        <authorList>
            <person name="Klenk H.-P."/>
        </authorList>
    </citation>
    <scope>NUCLEOTIDE SEQUENCE [LARGE SCALE GENOMIC DNA]</scope>
    <source>
        <strain evidence="2 3">DSM 20688</strain>
    </source>
</reference>
<dbReference type="STRING" id="1724.GCA_001044175_00711"/>
<dbReference type="Proteomes" id="UP000221653">
    <property type="component" value="Unassembled WGS sequence"/>
</dbReference>